<keyword evidence="5" id="KW-0804">Transcription</keyword>
<comment type="similarity">
    <text evidence="1">Belongs to the MAX family.</text>
</comment>
<feature type="compositionally biased region" description="Low complexity" evidence="7">
    <location>
        <begin position="719"/>
        <end position="737"/>
    </location>
</feature>
<organism evidence="9 10">
    <name type="scientific">Desmophyllum pertusum</name>
    <dbReference type="NCBI Taxonomy" id="174260"/>
    <lineage>
        <taxon>Eukaryota</taxon>
        <taxon>Metazoa</taxon>
        <taxon>Cnidaria</taxon>
        <taxon>Anthozoa</taxon>
        <taxon>Hexacorallia</taxon>
        <taxon>Scleractinia</taxon>
        <taxon>Caryophylliina</taxon>
        <taxon>Caryophylliidae</taxon>
        <taxon>Desmophyllum</taxon>
    </lineage>
</organism>
<feature type="compositionally biased region" description="Polar residues" evidence="7">
    <location>
        <begin position="1"/>
        <end position="10"/>
    </location>
</feature>
<keyword evidence="10" id="KW-1185">Reference proteome</keyword>
<name>A0A9X0CEU9_9CNID</name>
<protein>
    <submittedName>
        <fullName evidence="9">Upstream stimulatory factor 2</fullName>
    </submittedName>
</protein>
<dbReference type="Proteomes" id="UP001163046">
    <property type="component" value="Unassembled WGS sequence"/>
</dbReference>
<feature type="region of interest" description="Disordered" evidence="7">
    <location>
        <begin position="1"/>
        <end position="25"/>
    </location>
</feature>
<dbReference type="EMBL" id="MU827787">
    <property type="protein sequence ID" value="KAJ7333148.1"/>
    <property type="molecule type" value="Genomic_DNA"/>
</dbReference>
<evidence type="ECO:0000256" key="4">
    <source>
        <dbReference type="ARBA" id="ARBA00023159"/>
    </source>
</evidence>
<proteinExistence type="inferred from homology"/>
<keyword evidence="3" id="KW-0238">DNA-binding</keyword>
<feature type="compositionally biased region" description="Polar residues" evidence="7">
    <location>
        <begin position="579"/>
        <end position="588"/>
    </location>
</feature>
<dbReference type="CDD" id="cd11396">
    <property type="entry name" value="bHLHzip_USF"/>
    <property type="match status" value="1"/>
</dbReference>
<dbReference type="InterPro" id="IPR011598">
    <property type="entry name" value="bHLH_dom"/>
</dbReference>
<feature type="compositionally biased region" description="Basic and acidic residues" evidence="7">
    <location>
        <begin position="12"/>
        <end position="25"/>
    </location>
</feature>
<dbReference type="GO" id="GO:0045944">
    <property type="term" value="P:positive regulation of transcription by RNA polymerase II"/>
    <property type="evidence" value="ECO:0007669"/>
    <property type="project" value="TreeGrafter"/>
</dbReference>
<keyword evidence="2" id="KW-0805">Transcription regulation</keyword>
<feature type="compositionally biased region" description="Low complexity" evidence="7">
    <location>
        <begin position="951"/>
        <end position="971"/>
    </location>
</feature>
<dbReference type="SMART" id="SM00353">
    <property type="entry name" value="HLH"/>
    <property type="match status" value="1"/>
</dbReference>
<evidence type="ECO:0000256" key="1">
    <source>
        <dbReference type="ARBA" id="ARBA00007628"/>
    </source>
</evidence>
<evidence type="ECO:0000313" key="9">
    <source>
        <dbReference type="EMBL" id="KAJ7333148.1"/>
    </source>
</evidence>
<dbReference type="InterPro" id="IPR036638">
    <property type="entry name" value="HLH_DNA-bd_sf"/>
</dbReference>
<dbReference type="GO" id="GO:0003677">
    <property type="term" value="F:DNA binding"/>
    <property type="evidence" value="ECO:0007669"/>
    <property type="project" value="UniProtKB-KW"/>
</dbReference>
<evidence type="ECO:0000256" key="3">
    <source>
        <dbReference type="ARBA" id="ARBA00023125"/>
    </source>
</evidence>
<keyword evidence="4" id="KW-0010">Activator</keyword>
<keyword evidence="6" id="KW-0539">Nucleus</keyword>
<reference evidence="9" key="1">
    <citation type="submission" date="2023-01" db="EMBL/GenBank/DDBJ databases">
        <title>Genome assembly of the deep-sea coral Lophelia pertusa.</title>
        <authorList>
            <person name="Herrera S."/>
            <person name="Cordes E."/>
        </authorList>
    </citation>
    <scope>NUCLEOTIDE SEQUENCE</scope>
    <source>
        <strain evidence="9">USNM1676648</strain>
        <tissue evidence="9">Polyp</tissue>
    </source>
</reference>
<feature type="region of interest" description="Disordered" evidence="7">
    <location>
        <begin position="950"/>
        <end position="971"/>
    </location>
</feature>
<dbReference type="AlphaFoldDB" id="A0A9X0CEU9"/>
<feature type="compositionally biased region" description="Polar residues" evidence="7">
    <location>
        <begin position="598"/>
        <end position="608"/>
    </location>
</feature>
<dbReference type="Gene3D" id="4.10.280.10">
    <property type="entry name" value="Helix-loop-helix DNA-binding domain"/>
    <property type="match status" value="1"/>
</dbReference>
<feature type="domain" description="BHLH" evidence="8">
    <location>
        <begin position="118"/>
        <end position="169"/>
    </location>
</feature>
<dbReference type="Pfam" id="PF00010">
    <property type="entry name" value="HLH"/>
    <property type="match status" value="1"/>
</dbReference>
<dbReference type="SUPFAM" id="SSF47459">
    <property type="entry name" value="HLH, helix-loop-helix DNA-binding domain"/>
    <property type="match status" value="1"/>
</dbReference>
<feature type="region of interest" description="Disordered" evidence="7">
    <location>
        <begin position="538"/>
        <end position="617"/>
    </location>
</feature>
<comment type="caution">
    <text evidence="9">The sequence shown here is derived from an EMBL/GenBank/DDBJ whole genome shotgun (WGS) entry which is preliminary data.</text>
</comment>
<evidence type="ECO:0000313" key="10">
    <source>
        <dbReference type="Proteomes" id="UP001163046"/>
    </source>
</evidence>
<dbReference type="OrthoDB" id="690068at2759"/>
<evidence type="ECO:0000256" key="5">
    <source>
        <dbReference type="ARBA" id="ARBA00023163"/>
    </source>
</evidence>
<dbReference type="PANTHER" id="PTHR10328">
    <property type="entry name" value="PROTEIN MAX MYC-ASSOCIATED FACTOR X"/>
    <property type="match status" value="1"/>
</dbReference>
<gene>
    <name evidence="9" type="primary">USF2</name>
    <name evidence="9" type="ORF">OS493_018324</name>
</gene>
<accession>A0A9X0CEU9</accession>
<dbReference type="PROSITE" id="PS50888">
    <property type="entry name" value="BHLH"/>
    <property type="match status" value="1"/>
</dbReference>
<evidence type="ECO:0000256" key="2">
    <source>
        <dbReference type="ARBA" id="ARBA00023015"/>
    </source>
</evidence>
<evidence type="ECO:0000256" key="7">
    <source>
        <dbReference type="SAM" id="MobiDB-lite"/>
    </source>
</evidence>
<dbReference type="GO" id="GO:0046983">
    <property type="term" value="F:protein dimerization activity"/>
    <property type="evidence" value="ECO:0007669"/>
    <property type="project" value="InterPro"/>
</dbReference>
<feature type="region of interest" description="Disordered" evidence="7">
    <location>
        <begin position="715"/>
        <end position="737"/>
    </location>
</feature>
<dbReference type="PANTHER" id="PTHR10328:SF3">
    <property type="entry name" value="PROTEIN MAX"/>
    <property type="match status" value="1"/>
</dbReference>
<evidence type="ECO:0000256" key="6">
    <source>
        <dbReference type="ARBA" id="ARBA00023242"/>
    </source>
</evidence>
<dbReference type="GO" id="GO:0090575">
    <property type="term" value="C:RNA polymerase II transcription regulator complex"/>
    <property type="evidence" value="ECO:0007669"/>
    <property type="project" value="TreeGrafter"/>
</dbReference>
<sequence length="1022" mass="107974">MASVEGSSTLERAADIPKDSNETRETSAEFNINIQDGGHVVSSSLQQNPVGLVVPTASVTQVVSTTNGIVQKDLLQNTANPIPASVFSYRFASPTSNQTPYYVSSDIVLSGGIAQQTRRRIVHNEVERRRKDKINNWILRLADVVPQCSWGKQSKNIVLEKTVEYINHVNAQLKELCNLQQREQKLAQEVQLLKTRLGTATKENKQLRDLLKKHSIAIPRKIPTAPDPTTSSATVTPDTANVAVAMTTEAVAMTTEVSKGREAPTAAMAATSKPSQITSQATVASNVTAPTSVITAVANPLPLASASVTKEQSKRESIAYVAPFIITTNPISVANTTASVLAPVTSTPVVQVAASSVVQNSGNSGQLGLNQMQGNVNLSNPNPSFNPPVAQFANNVAYSLTQQPLHTVNMPVSSTSHVLQSQAGYSQHSVAAIMNVALQPGTSISPISVVNAVPLVAPATGLNTTAILNLQPAVINTSAVVPSTIGVSTSTPLSLPVSNSLVNQQTGIGTNTAMSQSGSLPTFYVTAAPNQSVTMTKVSNVNKGSTPRLKVSTDASKTQGGCKTRKSGPANKPQRKSGVITSQTQNTKRNSESKVQSENKTGSATNKRGATHLAVTTDARLAKRTNTCGSQEPQGNMNICQPQQEIMTIQTFNINALIPGIATQGSVQANNMSTMVPNRVDCSKPTALVSNIGMSQTGQIPRLSHSIASLAGLPQSMRQSHTSSDLQQQQQQVSQLGPGSLSFSAESLLASSEVVLPNIPHITTTSVNSENNPNQVSSLTMAVAPSIHSTPSEQGHAQSFSNYTAVALIGGNELMADSVMTQDTQLQTRPARTTYSDFSAESLIGSSDLNSGLSYAIDNLISSRSDANYNSSAMVSVNPNLLHSVKSNVNHNTGTNPLRALAAMPDLVEQQKGTMPSSQSVLYSGNVSNSTFRLSPPNSAVSQFTFVNNNSSQRQTDGTTQQQGVGQSVNSANNVSVPSTSFLKHSVDSITSSFYAVSNAGSSFLIRIKLRFRELIPRTGFV</sequence>
<dbReference type="GO" id="GO:0003700">
    <property type="term" value="F:DNA-binding transcription factor activity"/>
    <property type="evidence" value="ECO:0007669"/>
    <property type="project" value="TreeGrafter"/>
</dbReference>
<evidence type="ECO:0000259" key="8">
    <source>
        <dbReference type="PROSITE" id="PS50888"/>
    </source>
</evidence>